<protein>
    <recommendedName>
        <fullName evidence="9">Histidinol-phosphate aminotransferase</fullName>
        <ecNumber evidence="9">2.6.1.9</ecNumber>
    </recommendedName>
    <alternativeName>
        <fullName evidence="9">Imidazole acetol-phosphate transaminase</fullName>
    </alternativeName>
</protein>
<evidence type="ECO:0000256" key="8">
    <source>
        <dbReference type="ARBA" id="ARBA00023102"/>
    </source>
</evidence>
<comment type="subunit">
    <text evidence="3 9">Homodimer.</text>
</comment>
<dbReference type="AlphaFoldDB" id="U2TT41"/>
<dbReference type="GO" id="GO:0004400">
    <property type="term" value="F:histidinol-phosphate transaminase activity"/>
    <property type="evidence" value="ECO:0007669"/>
    <property type="project" value="UniProtKB-UniRule"/>
</dbReference>
<dbReference type="EC" id="2.6.1.9" evidence="9"/>
<dbReference type="InterPro" id="IPR015421">
    <property type="entry name" value="PyrdxlP-dep_Trfase_major"/>
</dbReference>
<dbReference type="UniPathway" id="UPA00031">
    <property type="reaction ID" value="UER00012"/>
</dbReference>
<dbReference type="InterPro" id="IPR005861">
    <property type="entry name" value="HisP_aminotrans"/>
</dbReference>
<comment type="pathway">
    <text evidence="9">Amino-acid biosynthesis; L-histidine biosynthesis; L-histidine from 5-phospho-alpha-D-ribose 1-diphosphate: step 7/9.</text>
</comment>
<keyword evidence="12" id="KW-1185">Reference proteome</keyword>
<comment type="cofactor">
    <cofactor evidence="1 9">
        <name>pyridoxal 5'-phosphate</name>
        <dbReference type="ChEBI" id="CHEBI:597326"/>
    </cofactor>
</comment>
<keyword evidence="5 9" id="KW-0028">Amino-acid biosynthesis</keyword>
<dbReference type="InterPro" id="IPR004839">
    <property type="entry name" value="Aminotransferase_I/II_large"/>
</dbReference>
<keyword evidence="8 9" id="KW-0368">Histidine biosynthesis</keyword>
<dbReference type="OrthoDB" id="9809616at2"/>
<feature type="domain" description="Aminotransferase class I/classII large" evidence="10">
    <location>
        <begin position="32"/>
        <end position="351"/>
    </location>
</feature>
<comment type="catalytic activity">
    <reaction evidence="9">
        <text>L-histidinol phosphate + 2-oxoglutarate = 3-(imidazol-4-yl)-2-oxopropyl phosphate + L-glutamate</text>
        <dbReference type="Rhea" id="RHEA:23744"/>
        <dbReference type="ChEBI" id="CHEBI:16810"/>
        <dbReference type="ChEBI" id="CHEBI:29985"/>
        <dbReference type="ChEBI" id="CHEBI:57766"/>
        <dbReference type="ChEBI" id="CHEBI:57980"/>
        <dbReference type="EC" id="2.6.1.9"/>
    </reaction>
</comment>
<keyword evidence="7 9" id="KW-0663">Pyridoxal phosphate</keyword>
<evidence type="ECO:0000313" key="11">
    <source>
        <dbReference type="EMBL" id="ERL09535.1"/>
    </source>
</evidence>
<evidence type="ECO:0000256" key="7">
    <source>
        <dbReference type="ARBA" id="ARBA00022898"/>
    </source>
</evidence>
<dbReference type="eggNOG" id="COG0079">
    <property type="taxonomic scope" value="Bacteria"/>
</dbReference>
<dbReference type="InterPro" id="IPR015424">
    <property type="entry name" value="PyrdxlP-dep_Trfase"/>
</dbReference>
<dbReference type="CDD" id="cd00609">
    <property type="entry name" value="AAT_like"/>
    <property type="match status" value="1"/>
</dbReference>
<dbReference type="PANTHER" id="PTHR42885:SF2">
    <property type="entry name" value="HISTIDINOL-PHOSPHATE AMINOTRANSFERASE"/>
    <property type="match status" value="1"/>
</dbReference>
<evidence type="ECO:0000256" key="5">
    <source>
        <dbReference type="ARBA" id="ARBA00022605"/>
    </source>
</evidence>
<dbReference type="GO" id="GO:0030170">
    <property type="term" value="F:pyridoxal phosphate binding"/>
    <property type="evidence" value="ECO:0007669"/>
    <property type="project" value="InterPro"/>
</dbReference>
<sequence>MAVRIPPDVRGLMRPSAAALEPYDPAFSPARINLSANENTYGMPAEVRAEVSEALAAVATNRYPYPLSDELRAELALWHGVTPGQVCVGNGGDELLFNLLLAFGGAGHALVSCPPTFSVYRLYAELLETPVMDVPRDAETFVPDVDGLVEAARTARLVFVTSPNNPTGDLVPAGCIERLCEACPGIVLADEAYIEFAGEGTSVEGLLAAYPNLVVLHTLSKAFCLAGARIGYVLGNPSIIAALQAVRQPYSVNVLSQAAALTVVRNREAFEPIIGRIVSERGRLSTALAALPDVRVWPSSANFLCVRLPGAHEARARLRDEFSILVRDFSQAPGLADCLRITVGMPQENDAVIDSLSVITGR</sequence>
<evidence type="ECO:0000313" key="12">
    <source>
        <dbReference type="Proteomes" id="UP000016638"/>
    </source>
</evidence>
<accession>U2TT41</accession>
<dbReference type="NCBIfam" id="TIGR01141">
    <property type="entry name" value="hisC"/>
    <property type="match status" value="1"/>
</dbReference>
<dbReference type="PATRIC" id="fig|1125712.3.peg.697"/>
<evidence type="ECO:0000256" key="1">
    <source>
        <dbReference type="ARBA" id="ARBA00001933"/>
    </source>
</evidence>
<dbReference type="GO" id="GO:0000105">
    <property type="term" value="P:L-histidine biosynthetic process"/>
    <property type="evidence" value="ECO:0007669"/>
    <property type="project" value="UniProtKB-UniRule"/>
</dbReference>
<dbReference type="STRING" id="1125712.HMPREF1316_1596"/>
<dbReference type="Gene3D" id="3.90.1150.10">
    <property type="entry name" value="Aspartate Aminotransferase, domain 1"/>
    <property type="match status" value="1"/>
</dbReference>
<dbReference type="EMBL" id="AWEZ01000029">
    <property type="protein sequence ID" value="ERL09535.1"/>
    <property type="molecule type" value="Genomic_DNA"/>
</dbReference>
<dbReference type="SUPFAM" id="SSF53383">
    <property type="entry name" value="PLP-dependent transferases"/>
    <property type="match status" value="1"/>
</dbReference>
<comment type="caution">
    <text evidence="11">The sequence shown here is derived from an EMBL/GenBank/DDBJ whole genome shotgun (WGS) entry which is preliminary data.</text>
</comment>
<dbReference type="Pfam" id="PF00155">
    <property type="entry name" value="Aminotran_1_2"/>
    <property type="match status" value="1"/>
</dbReference>
<name>U2TT41_9ACTN</name>
<evidence type="ECO:0000256" key="9">
    <source>
        <dbReference type="HAMAP-Rule" id="MF_01023"/>
    </source>
</evidence>
<dbReference type="RefSeq" id="WP_021725621.1">
    <property type="nucleotide sequence ID" value="NZ_AWEZ01000029.1"/>
</dbReference>
<evidence type="ECO:0000256" key="6">
    <source>
        <dbReference type="ARBA" id="ARBA00022679"/>
    </source>
</evidence>
<organism evidence="11 12">
    <name type="scientific">Olsenella profusa F0195</name>
    <dbReference type="NCBI Taxonomy" id="1125712"/>
    <lineage>
        <taxon>Bacteria</taxon>
        <taxon>Bacillati</taxon>
        <taxon>Actinomycetota</taxon>
        <taxon>Coriobacteriia</taxon>
        <taxon>Coriobacteriales</taxon>
        <taxon>Atopobiaceae</taxon>
        <taxon>Olsenella</taxon>
    </lineage>
</organism>
<evidence type="ECO:0000256" key="3">
    <source>
        <dbReference type="ARBA" id="ARBA00011738"/>
    </source>
</evidence>
<feature type="modified residue" description="N6-(pyridoxal phosphate)lysine" evidence="9">
    <location>
        <position position="221"/>
    </location>
</feature>
<dbReference type="Proteomes" id="UP000016638">
    <property type="component" value="Unassembled WGS sequence"/>
</dbReference>
<dbReference type="Gene3D" id="3.40.640.10">
    <property type="entry name" value="Type I PLP-dependent aspartate aminotransferase-like (Major domain)"/>
    <property type="match status" value="1"/>
</dbReference>
<evidence type="ECO:0000256" key="4">
    <source>
        <dbReference type="ARBA" id="ARBA00022576"/>
    </source>
</evidence>
<dbReference type="HAMAP" id="MF_01023">
    <property type="entry name" value="HisC_aminotrans_2"/>
    <property type="match status" value="1"/>
</dbReference>
<keyword evidence="6 9" id="KW-0808">Transferase</keyword>
<evidence type="ECO:0000256" key="2">
    <source>
        <dbReference type="ARBA" id="ARBA00007970"/>
    </source>
</evidence>
<dbReference type="InterPro" id="IPR015422">
    <property type="entry name" value="PyrdxlP-dep_Trfase_small"/>
</dbReference>
<dbReference type="PANTHER" id="PTHR42885">
    <property type="entry name" value="HISTIDINOL-PHOSPHATE AMINOTRANSFERASE-RELATED"/>
    <property type="match status" value="1"/>
</dbReference>
<keyword evidence="4 9" id="KW-0032">Aminotransferase</keyword>
<comment type="similarity">
    <text evidence="2 9">Belongs to the class-II pyridoxal-phosphate-dependent aminotransferase family. Histidinol-phosphate aminotransferase subfamily.</text>
</comment>
<evidence type="ECO:0000259" key="10">
    <source>
        <dbReference type="Pfam" id="PF00155"/>
    </source>
</evidence>
<reference evidence="11 12" key="1">
    <citation type="submission" date="2013-08" db="EMBL/GenBank/DDBJ databases">
        <authorList>
            <person name="Durkin A.S."/>
            <person name="Haft D.R."/>
            <person name="McCorrison J."/>
            <person name="Torralba M."/>
            <person name="Gillis M."/>
            <person name="Haft D.H."/>
            <person name="Methe B."/>
            <person name="Sutton G."/>
            <person name="Nelson K.E."/>
        </authorList>
    </citation>
    <scope>NUCLEOTIDE SEQUENCE [LARGE SCALE GENOMIC DNA]</scope>
    <source>
        <strain evidence="11 12">F0195</strain>
    </source>
</reference>
<gene>
    <name evidence="9 11" type="primary">hisC</name>
    <name evidence="11" type="ORF">HMPREF1316_1596</name>
</gene>
<proteinExistence type="inferred from homology"/>